<dbReference type="Pfam" id="PF00743">
    <property type="entry name" value="FMO-like"/>
    <property type="match status" value="1"/>
</dbReference>
<dbReference type="InterPro" id="IPR000960">
    <property type="entry name" value="Flavin_mOase"/>
</dbReference>
<dbReference type="SUPFAM" id="SSF51905">
    <property type="entry name" value="FAD/NAD(P)-binding domain"/>
    <property type="match status" value="1"/>
</dbReference>
<keyword evidence="4" id="KW-0521">NADP</keyword>
<gene>
    <name evidence="6" type="ORF">QBC33DRAFT_613247</name>
</gene>
<dbReference type="GO" id="GO:0050660">
    <property type="term" value="F:flavin adenine dinucleotide binding"/>
    <property type="evidence" value="ECO:0007669"/>
    <property type="project" value="InterPro"/>
</dbReference>
<dbReference type="EMBL" id="MU839021">
    <property type="protein sequence ID" value="KAK1764305.1"/>
    <property type="molecule type" value="Genomic_DNA"/>
</dbReference>
<dbReference type="AlphaFoldDB" id="A0AAJ0BU32"/>
<evidence type="ECO:0000256" key="5">
    <source>
        <dbReference type="ARBA" id="ARBA00023002"/>
    </source>
</evidence>
<evidence type="ECO:0000256" key="4">
    <source>
        <dbReference type="ARBA" id="ARBA00022857"/>
    </source>
</evidence>
<sequence>MRDNNSSPRVAVIGLGALGLVTLKDLAEEGFEVVGFERNSYVGGLWHFTEEDKTSVLPEHFRLLMVTATHGCFTDFPFPDETPSGCPAGEVDKYLESYADHFGLRPKIRLNTDVTRVTRDDAREKWVVDIDGSASELFDKVVIATGVNQKPHIPVFKGFELFTGDKVHSRAYKRPKVFKGKNVLVIGLGNSGADTAVSLVGHAKNIYLSHREGAYILPRTVKGRSIDHSLTARVCKTASSPSGLEWGLSPAPSLKYTIPVVSDELIHALSSGAVDSTTALRPPSRRLDDIDAVVLCTGYRTDFGLVERRFDPTRATTPRWAAAPGSRGKPLPRLYRNVFSLDRPAELAFMGCAAFASPRVPAAWKAGGGAALLLPAREEMERAIDRHHEWISGVAERVNVFPSIVEGPEWMAWADRTAGTRVDEYLGWGWKGWWFWLTDYRFCNLLMSGVYSPHLYRVFDGRRKKWDGAREEIEKVNRRIAEKPKTA</sequence>
<dbReference type="InterPro" id="IPR036188">
    <property type="entry name" value="FAD/NAD-bd_sf"/>
</dbReference>
<keyword evidence="6" id="KW-0503">Monooxygenase</keyword>
<dbReference type="InterPro" id="IPR020946">
    <property type="entry name" value="Flavin_mOase-like"/>
</dbReference>
<keyword evidence="2" id="KW-0285">Flavoprotein</keyword>
<name>A0AAJ0BU32_9PEZI</name>
<evidence type="ECO:0000256" key="3">
    <source>
        <dbReference type="ARBA" id="ARBA00022827"/>
    </source>
</evidence>
<protein>
    <submittedName>
        <fullName evidence="6">Monooxygenase aurF</fullName>
    </submittedName>
</protein>
<evidence type="ECO:0000313" key="6">
    <source>
        <dbReference type="EMBL" id="KAK1764305.1"/>
    </source>
</evidence>
<accession>A0AAJ0BU32</accession>
<proteinExistence type="inferred from homology"/>
<keyword evidence="7" id="KW-1185">Reference proteome</keyword>
<dbReference type="InterPro" id="IPR050346">
    <property type="entry name" value="FMO-like"/>
</dbReference>
<comment type="caution">
    <text evidence="6">The sequence shown here is derived from an EMBL/GenBank/DDBJ whole genome shotgun (WGS) entry which is preliminary data.</text>
</comment>
<dbReference type="Gene3D" id="3.50.50.60">
    <property type="entry name" value="FAD/NAD(P)-binding domain"/>
    <property type="match status" value="1"/>
</dbReference>
<evidence type="ECO:0000256" key="1">
    <source>
        <dbReference type="ARBA" id="ARBA00009183"/>
    </source>
</evidence>
<dbReference type="PANTHER" id="PTHR23023">
    <property type="entry name" value="DIMETHYLANILINE MONOOXYGENASE"/>
    <property type="match status" value="1"/>
</dbReference>
<dbReference type="PRINTS" id="PR00370">
    <property type="entry name" value="FMOXYGENASE"/>
</dbReference>
<dbReference type="RefSeq" id="XP_060280518.1">
    <property type="nucleotide sequence ID" value="XM_060432527.1"/>
</dbReference>
<keyword evidence="5" id="KW-0560">Oxidoreductase</keyword>
<keyword evidence="3" id="KW-0274">FAD</keyword>
<organism evidence="6 7">
    <name type="scientific">Phialemonium atrogriseum</name>
    <dbReference type="NCBI Taxonomy" id="1093897"/>
    <lineage>
        <taxon>Eukaryota</taxon>
        <taxon>Fungi</taxon>
        <taxon>Dikarya</taxon>
        <taxon>Ascomycota</taxon>
        <taxon>Pezizomycotina</taxon>
        <taxon>Sordariomycetes</taxon>
        <taxon>Sordariomycetidae</taxon>
        <taxon>Cephalothecales</taxon>
        <taxon>Cephalothecaceae</taxon>
        <taxon>Phialemonium</taxon>
    </lineage>
</organism>
<dbReference type="GO" id="GO:0004499">
    <property type="term" value="F:N,N-dimethylaniline monooxygenase activity"/>
    <property type="evidence" value="ECO:0007669"/>
    <property type="project" value="InterPro"/>
</dbReference>
<evidence type="ECO:0000256" key="2">
    <source>
        <dbReference type="ARBA" id="ARBA00022630"/>
    </source>
</evidence>
<dbReference type="Proteomes" id="UP001244011">
    <property type="component" value="Unassembled WGS sequence"/>
</dbReference>
<dbReference type="FunFam" id="3.50.50.60:FF:000042">
    <property type="entry name" value="Dimethylaniline monooxygenase [N-oxide-forming]"/>
    <property type="match status" value="1"/>
</dbReference>
<dbReference type="GO" id="GO:0050661">
    <property type="term" value="F:NADP binding"/>
    <property type="evidence" value="ECO:0007669"/>
    <property type="project" value="InterPro"/>
</dbReference>
<dbReference type="PIRSF" id="PIRSF000332">
    <property type="entry name" value="FMO"/>
    <property type="match status" value="1"/>
</dbReference>
<evidence type="ECO:0000313" key="7">
    <source>
        <dbReference type="Proteomes" id="UP001244011"/>
    </source>
</evidence>
<comment type="similarity">
    <text evidence="1">Belongs to the FMO family.</text>
</comment>
<reference evidence="6" key="1">
    <citation type="submission" date="2023-06" db="EMBL/GenBank/DDBJ databases">
        <title>Genome-scale phylogeny and comparative genomics of the fungal order Sordariales.</title>
        <authorList>
            <consortium name="Lawrence Berkeley National Laboratory"/>
            <person name="Hensen N."/>
            <person name="Bonometti L."/>
            <person name="Westerberg I."/>
            <person name="Brannstrom I.O."/>
            <person name="Guillou S."/>
            <person name="Cros-Aarteil S."/>
            <person name="Calhoun S."/>
            <person name="Haridas S."/>
            <person name="Kuo A."/>
            <person name="Mondo S."/>
            <person name="Pangilinan J."/>
            <person name="Riley R."/>
            <person name="Labutti K."/>
            <person name="Andreopoulos B."/>
            <person name="Lipzen A."/>
            <person name="Chen C."/>
            <person name="Yanf M."/>
            <person name="Daum C."/>
            <person name="Ng V."/>
            <person name="Clum A."/>
            <person name="Steindorff A."/>
            <person name="Ohm R."/>
            <person name="Martin F."/>
            <person name="Silar P."/>
            <person name="Natvig D."/>
            <person name="Lalanne C."/>
            <person name="Gautier V."/>
            <person name="Ament-Velasquez S.L."/>
            <person name="Kruys A."/>
            <person name="Hutchinson M.I."/>
            <person name="Powell A.J."/>
            <person name="Barry K."/>
            <person name="Miller A.N."/>
            <person name="Grigoriev I.V."/>
            <person name="Debuchy R."/>
            <person name="Gladieux P."/>
            <person name="Thoren M.H."/>
            <person name="Johannesson H."/>
        </authorList>
    </citation>
    <scope>NUCLEOTIDE SEQUENCE</scope>
    <source>
        <strain evidence="6">8032-3</strain>
    </source>
</reference>
<dbReference type="GeneID" id="85315714"/>